<feature type="region of interest" description="Disordered" evidence="1">
    <location>
        <begin position="1"/>
        <end position="27"/>
    </location>
</feature>
<dbReference type="Proteomes" id="UP000595703">
    <property type="component" value="Chromosome"/>
</dbReference>
<reference evidence="2 3" key="4">
    <citation type="journal article" date="2020" name="Sci. Rep.">
        <title>beta-carboline chemical signals induce reveromycin production through a LuxR family regulator in Streptomyces sp. SN-593.</title>
        <authorList>
            <person name="Panthee S."/>
            <person name="Kito N."/>
            <person name="Hayashi T."/>
            <person name="Shimizu T."/>
            <person name="Ishikawa J."/>
            <person name="Hamamoto H."/>
            <person name="Osada H."/>
            <person name="Takahashi S."/>
        </authorList>
    </citation>
    <scope>NUCLEOTIDE SEQUENCE [LARGE SCALE GENOMIC DNA]</scope>
    <source>
        <strain evidence="2 3">SN-593</strain>
    </source>
</reference>
<dbReference type="AlphaFoldDB" id="A0A7U3UV00"/>
<evidence type="ECO:0000256" key="1">
    <source>
        <dbReference type="SAM" id="MobiDB-lite"/>
    </source>
</evidence>
<name>A0A7U3UV00_9ACTN</name>
<evidence type="ECO:0000313" key="2">
    <source>
        <dbReference type="EMBL" id="BBA99263.1"/>
    </source>
</evidence>
<reference evidence="2 3" key="3">
    <citation type="journal article" date="2011" name="Nat. Chem. Biol.">
        <title>Reveromycin A biosynthesis uses RevG and RevJ for stereospecific spiroacetal formation.</title>
        <authorList>
            <person name="Takahashi S."/>
            <person name="Toyoda A."/>
            <person name="Sekiyama Y."/>
            <person name="Takagi H."/>
            <person name="Nogawa T."/>
            <person name="Uramoto M."/>
            <person name="Suzuki R."/>
            <person name="Koshino H."/>
            <person name="Kumano T."/>
            <person name="Panthee S."/>
            <person name="Dairi T."/>
            <person name="Ishikawa J."/>
            <person name="Ikeda H."/>
            <person name="Sakaki Y."/>
            <person name="Osada H."/>
        </authorList>
    </citation>
    <scope>NUCLEOTIDE SEQUENCE [LARGE SCALE GENOMIC DNA]</scope>
    <source>
        <strain evidence="2 3">SN-593</strain>
    </source>
</reference>
<reference evidence="2 3" key="2">
    <citation type="journal article" date="2011" name="J. Antibiot.">
        <title>Furaquinocins I and J: novel polyketide isoprenoid hybrid compounds from Streptomyces reveromyceticus SN-593.</title>
        <authorList>
            <person name="Panthee S."/>
            <person name="Takahashi S."/>
            <person name="Takagi H."/>
            <person name="Nogawa T."/>
            <person name="Oowada E."/>
            <person name="Uramoto M."/>
            <person name="Osada H."/>
        </authorList>
    </citation>
    <scope>NUCLEOTIDE SEQUENCE [LARGE SCALE GENOMIC DNA]</scope>
    <source>
        <strain evidence="2 3">SN-593</strain>
    </source>
</reference>
<protein>
    <submittedName>
        <fullName evidence="2">Uncharacterized protein</fullName>
    </submittedName>
</protein>
<sequence length="55" mass="5793">MSEEPMTAAQIRERAARRLSQPRPAPEEIAEATAWALLAISAAISETSTPAGGTE</sequence>
<dbReference type="EMBL" id="AP018365">
    <property type="protein sequence ID" value="BBA99263.1"/>
    <property type="molecule type" value="Genomic_DNA"/>
</dbReference>
<accession>A0A7U3UV00</accession>
<evidence type="ECO:0000313" key="3">
    <source>
        <dbReference type="Proteomes" id="UP000595703"/>
    </source>
</evidence>
<proteinExistence type="predicted"/>
<reference evidence="2 3" key="1">
    <citation type="journal article" date="2010" name="J. Bacteriol.">
        <title>Biochemical characterization of a novel indole prenyltransferase from Streptomyces sp. SN-593.</title>
        <authorList>
            <person name="Takahashi S."/>
            <person name="Takagi H."/>
            <person name="Toyoda A."/>
            <person name="Uramoto M."/>
            <person name="Nogawa T."/>
            <person name="Ueki M."/>
            <person name="Sakaki Y."/>
            <person name="Osada H."/>
        </authorList>
    </citation>
    <scope>NUCLEOTIDE SEQUENCE [LARGE SCALE GENOMIC DNA]</scope>
    <source>
        <strain evidence="2 3">SN-593</strain>
    </source>
</reference>
<organism evidence="2 3">
    <name type="scientific">Actinacidiphila reveromycinica</name>
    <dbReference type="NCBI Taxonomy" id="659352"/>
    <lineage>
        <taxon>Bacteria</taxon>
        <taxon>Bacillati</taxon>
        <taxon>Actinomycetota</taxon>
        <taxon>Actinomycetes</taxon>
        <taxon>Kitasatosporales</taxon>
        <taxon>Streptomycetaceae</taxon>
        <taxon>Actinacidiphila</taxon>
    </lineage>
</organism>
<dbReference type="KEGG" id="arev:RVR_5805"/>
<keyword evidence="3" id="KW-1185">Reference proteome</keyword>
<gene>
    <name evidence="2" type="ORF">RVR_5805</name>
</gene>
<dbReference type="RefSeq" id="WP_202235278.1">
    <property type="nucleotide sequence ID" value="NZ_AP018365.1"/>
</dbReference>